<dbReference type="EMBL" id="LNXU01000014">
    <property type="protein sequence ID" value="KTC74576.1"/>
    <property type="molecule type" value="Genomic_DNA"/>
</dbReference>
<evidence type="ECO:0000256" key="3">
    <source>
        <dbReference type="ARBA" id="ARBA00012929"/>
    </source>
</evidence>
<dbReference type="UniPathway" id="UPA00281"/>
<proteinExistence type="inferred from homology"/>
<dbReference type="Pfam" id="PF04321">
    <property type="entry name" value="RmlD_sub_bind"/>
    <property type="match status" value="1"/>
</dbReference>
<evidence type="ECO:0000313" key="9">
    <source>
        <dbReference type="Proteomes" id="UP000054695"/>
    </source>
</evidence>
<dbReference type="GO" id="GO:0008831">
    <property type="term" value="F:dTDP-4-dehydrorhamnose reductase activity"/>
    <property type="evidence" value="ECO:0007669"/>
    <property type="project" value="UniProtKB-EC"/>
</dbReference>
<dbReference type="EC" id="1.1.1.133" evidence="3 6"/>
<reference evidence="8 9" key="1">
    <citation type="submission" date="2015-11" db="EMBL/GenBank/DDBJ databases">
        <title>Genomic analysis of 38 Legionella species identifies large and diverse effector repertoires.</title>
        <authorList>
            <person name="Burstein D."/>
            <person name="Amaro F."/>
            <person name="Zusman T."/>
            <person name="Lifshitz Z."/>
            <person name="Cohen O."/>
            <person name="Gilbert J.A."/>
            <person name="Pupko T."/>
            <person name="Shuman H.A."/>
            <person name="Segal G."/>
        </authorList>
    </citation>
    <scope>NUCLEOTIDE SEQUENCE [LARGE SCALE GENOMIC DNA]</scope>
    <source>
        <strain evidence="8 9">WIGA</strain>
    </source>
</reference>
<dbReference type="Gene3D" id="3.40.50.720">
    <property type="entry name" value="NAD(P)-binding Rossmann-like Domain"/>
    <property type="match status" value="1"/>
</dbReference>
<dbReference type="GO" id="GO:0019305">
    <property type="term" value="P:dTDP-rhamnose biosynthetic process"/>
    <property type="evidence" value="ECO:0007669"/>
    <property type="project" value="UniProtKB-UniPathway"/>
</dbReference>
<organism evidence="8 9">
    <name type="scientific">Legionella bozemanae</name>
    <name type="common">Fluoribacter bozemanae</name>
    <dbReference type="NCBI Taxonomy" id="447"/>
    <lineage>
        <taxon>Bacteria</taxon>
        <taxon>Pseudomonadati</taxon>
        <taxon>Pseudomonadota</taxon>
        <taxon>Gammaproteobacteria</taxon>
        <taxon>Legionellales</taxon>
        <taxon>Legionellaceae</taxon>
        <taxon>Legionella</taxon>
    </lineage>
</organism>
<name>A0A0W0RU48_LEGBO</name>
<keyword evidence="9" id="KW-1185">Reference proteome</keyword>
<evidence type="ECO:0000256" key="5">
    <source>
        <dbReference type="ARBA" id="ARBA00048200"/>
    </source>
</evidence>
<feature type="domain" description="RmlD-like substrate binding" evidence="7">
    <location>
        <begin position="5"/>
        <end position="229"/>
    </location>
</feature>
<keyword evidence="6" id="KW-0560">Oxidoreductase</keyword>
<dbReference type="InterPro" id="IPR029903">
    <property type="entry name" value="RmlD-like-bd"/>
</dbReference>
<dbReference type="Proteomes" id="UP000054695">
    <property type="component" value="Unassembled WGS sequence"/>
</dbReference>
<evidence type="ECO:0000256" key="2">
    <source>
        <dbReference type="ARBA" id="ARBA00010944"/>
    </source>
</evidence>
<evidence type="ECO:0000256" key="4">
    <source>
        <dbReference type="ARBA" id="ARBA00017099"/>
    </source>
</evidence>
<evidence type="ECO:0000256" key="1">
    <source>
        <dbReference type="ARBA" id="ARBA00004781"/>
    </source>
</evidence>
<gene>
    <name evidence="8" type="ORF">Lboz_1252</name>
</gene>
<dbReference type="InterPro" id="IPR005913">
    <property type="entry name" value="dTDP_dehydrorham_reduct"/>
</dbReference>
<dbReference type="RefSeq" id="WP_235810490.1">
    <property type="nucleotide sequence ID" value="NZ_CAAAIY010000008.1"/>
</dbReference>
<evidence type="ECO:0000256" key="6">
    <source>
        <dbReference type="RuleBase" id="RU364082"/>
    </source>
</evidence>
<comment type="pathway">
    <text evidence="1 6">Carbohydrate biosynthesis; dTDP-L-rhamnose biosynthesis.</text>
</comment>
<comment type="similarity">
    <text evidence="2 6">Belongs to the dTDP-4-dehydrorhamnose reductase family.</text>
</comment>
<dbReference type="PATRIC" id="fig|447.4.peg.1336"/>
<evidence type="ECO:0000313" key="8">
    <source>
        <dbReference type="EMBL" id="KTC74576.1"/>
    </source>
</evidence>
<comment type="caution">
    <text evidence="8">The sequence shown here is derived from an EMBL/GenBank/DDBJ whole genome shotgun (WGS) entry which is preliminary data.</text>
</comment>
<protein>
    <recommendedName>
        <fullName evidence="4 6">dTDP-4-dehydrorhamnose reductase</fullName>
        <ecNumber evidence="3 6">1.1.1.133</ecNumber>
    </recommendedName>
</protein>
<dbReference type="AlphaFoldDB" id="A0A0W0RU48"/>
<keyword evidence="6" id="KW-0521">NADP</keyword>
<dbReference type="GO" id="GO:0009243">
    <property type="term" value="P:O antigen biosynthetic process"/>
    <property type="evidence" value="ECO:0007669"/>
    <property type="project" value="UniProtKB-UniPathway"/>
</dbReference>
<dbReference type="UniPathway" id="UPA00124"/>
<dbReference type="SUPFAM" id="SSF51735">
    <property type="entry name" value="NAD(P)-binding Rossmann-fold domains"/>
    <property type="match status" value="1"/>
</dbReference>
<evidence type="ECO:0000259" key="7">
    <source>
        <dbReference type="Pfam" id="PF04321"/>
    </source>
</evidence>
<comment type="cofactor">
    <cofactor evidence="6">
        <name>Mg(2+)</name>
        <dbReference type="ChEBI" id="CHEBI:18420"/>
    </cofactor>
    <text evidence="6">Binds 1 Mg(2+) ion per monomer.</text>
</comment>
<dbReference type="STRING" id="447.Lboz_1252"/>
<dbReference type="CDD" id="cd05254">
    <property type="entry name" value="dTDP_HR_like_SDR_e"/>
    <property type="match status" value="1"/>
</dbReference>
<comment type="function">
    <text evidence="6">Catalyzes the reduction of dTDP-6-deoxy-L-lyxo-4-hexulose to yield dTDP-L-rhamnose.</text>
</comment>
<sequence length="298" mass="33443">MMNKKILVLGSTGMLGNAVFRFLSTNQQFQVFATMRHTQDKRFFETELHDHIITNVDVLNNDALMDVFAEVNPDIVINCIGLIKQHAIAKDPLITLPINAILPHRLVKLCTLSAARLIHISTDCVFSGRKGMYKETDLSDAEDLYGKSKFIGELNDLTNAVTLRTSIIGHELNSNYALIDWFLSQQGSIKGYKKAIFSGLPTIELARVIAEFVIPNDNLSGLYHVSADPIDKFSLLKLVAETYGKVIDIIPDEQLCIDRSLDSTRFKEASGYIPPSWPDLILKMKAFNRFNLDTKSHV</sequence>
<dbReference type="InterPro" id="IPR036291">
    <property type="entry name" value="NAD(P)-bd_dom_sf"/>
</dbReference>
<comment type="catalytic activity">
    <reaction evidence="5 6">
        <text>dTDP-beta-L-rhamnose + NADP(+) = dTDP-4-dehydro-beta-L-rhamnose + NADPH + H(+)</text>
        <dbReference type="Rhea" id="RHEA:21796"/>
        <dbReference type="ChEBI" id="CHEBI:15378"/>
        <dbReference type="ChEBI" id="CHEBI:57510"/>
        <dbReference type="ChEBI" id="CHEBI:57783"/>
        <dbReference type="ChEBI" id="CHEBI:58349"/>
        <dbReference type="ChEBI" id="CHEBI:62830"/>
        <dbReference type="EC" id="1.1.1.133"/>
    </reaction>
</comment>
<dbReference type="PANTHER" id="PTHR10491">
    <property type="entry name" value="DTDP-4-DEHYDRORHAMNOSE REDUCTASE"/>
    <property type="match status" value="1"/>
</dbReference>
<dbReference type="PANTHER" id="PTHR10491:SF4">
    <property type="entry name" value="METHIONINE ADENOSYLTRANSFERASE 2 SUBUNIT BETA"/>
    <property type="match status" value="1"/>
</dbReference>
<accession>A0A0W0RU48</accession>
<dbReference type="GO" id="GO:0005829">
    <property type="term" value="C:cytosol"/>
    <property type="evidence" value="ECO:0007669"/>
    <property type="project" value="TreeGrafter"/>
</dbReference>